<dbReference type="Proteomes" id="UP001271769">
    <property type="component" value="Unassembled WGS sequence"/>
</dbReference>
<keyword evidence="2" id="KW-1185">Reference proteome</keyword>
<protein>
    <submittedName>
        <fullName evidence="1">Uncharacterized protein</fullName>
    </submittedName>
</protein>
<evidence type="ECO:0000313" key="1">
    <source>
        <dbReference type="EMBL" id="MDY0872504.1"/>
    </source>
</evidence>
<gene>
    <name evidence="1" type="ORF">SMD31_11240</name>
</gene>
<accession>A0ABU5DYU7</accession>
<sequence length="78" mass="8402">MSKALALPVDELEDLARRYARRAVETLAEVIDNAEATPATRISAATAILQWGYGRPGGKPKPGEAGEQVIRLTWGNDP</sequence>
<dbReference type="RefSeq" id="WP_320500931.1">
    <property type="nucleotide sequence ID" value="NZ_JAXCLX010000001.1"/>
</dbReference>
<name>A0ABU5DYU7_9PROT</name>
<dbReference type="EMBL" id="JAXCLX010000001">
    <property type="protein sequence ID" value="MDY0872504.1"/>
    <property type="molecule type" value="Genomic_DNA"/>
</dbReference>
<comment type="caution">
    <text evidence="1">The sequence shown here is derived from an EMBL/GenBank/DDBJ whole genome shotgun (WGS) entry which is preliminary data.</text>
</comment>
<organism evidence="1 2">
    <name type="scientific">Dongia rigui</name>
    <dbReference type="NCBI Taxonomy" id="940149"/>
    <lineage>
        <taxon>Bacteria</taxon>
        <taxon>Pseudomonadati</taxon>
        <taxon>Pseudomonadota</taxon>
        <taxon>Alphaproteobacteria</taxon>
        <taxon>Rhodospirillales</taxon>
        <taxon>Dongiaceae</taxon>
        <taxon>Dongia</taxon>
    </lineage>
</organism>
<evidence type="ECO:0000313" key="2">
    <source>
        <dbReference type="Proteomes" id="UP001271769"/>
    </source>
</evidence>
<reference evidence="1 2" key="1">
    <citation type="journal article" date="2013" name="Antonie Van Leeuwenhoek">
        <title>Dongia rigui sp. nov., isolated from freshwater of a large wetland in Korea.</title>
        <authorList>
            <person name="Baik K.S."/>
            <person name="Hwang Y.M."/>
            <person name="Choi J.S."/>
            <person name="Kwon J."/>
            <person name="Seong C.N."/>
        </authorList>
    </citation>
    <scope>NUCLEOTIDE SEQUENCE [LARGE SCALE GENOMIC DNA]</scope>
    <source>
        <strain evidence="1 2">04SU4-P</strain>
    </source>
</reference>
<proteinExistence type="predicted"/>